<dbReference type="GO" id="GO:0005886">
    <property type="term" value="C:plasma membrane"/>
    <property type="evidence" value="ECO:0007669"/>
    <property type="project" value="UniProtKB-SubCell"/>
</dbReference>
<dbReference type="InterPro" id="IPR020635">
    <property type="entry name" value="Tyr_kinase_cat_dom"/>
</dbReference>
<gene>
    <name evidence="14" type="ORF">BXYJ_LOCUS13651</name>
</gene>
<dbReference type="SMR" id="A0A1I7RJE4"/>
<evidence type="ECO:0000313" key="15">
    <source>
        <dbReference type="Proteomes" id="UP000095284"/>
    </source>
</evidence>
<keyword evidence="10" id="KW-0547">Nucleotide-binding</keyword>
<dbReference type="InterPro" id="IPR008266">
    <property type="entry name" value="Tyr_kinase_AS"/>
</dbReference>
<dbReference type="Pfam" id="PF07714">
    <property type="entry name" value="PK_Tyr_Ser-Thr"/>
    <property type="match status" value="1"/>
</dbReference>
<evidence type="ECO:0000256" key="7">
    <source>
        <dbReference type="ARBA" id="ARBA00023170"/>
    </source>
</evidence>
<keyword evidence="16" id="KW-1185">Reference proteome</keyword>
<evidence type="ECO:0000259" key="13">
    <source>
        <dbReference type="PROSITE" id="PS50011"/>
    </source>
</evidence>
<keyword evidence="6 11" id="KW-0472">Membrane</keyword>
<evidence type="ECO:0000313" key="14">
    <source>
        <dbReference type="EMBL" id="CAD5233560.1"/>
    </source>
</evidence>
<protein>
    <submittedName>
        <fullName evidence="14">(pine wood nematode) hypothetical protein</fullName>
    </submittedName>
    <submittedName>
        <fullName evidence="17">Protein kinase domain-containing protein</fullName>
    </submittedName>
</protein>
<dbReference type="WBParaSite" id="BXY_0082600.1">
    <property type="protein sequence ID" value="BXY_0082600.1"/>
    <property type="gene ID" value="BXY_0082600"/>
</dbReference>
<dbReference type="Gene3D" id="1.10.510.10">
    <property type="entry name" value="Transferase(Phosphotransferase) domain 1"/>
    <property type="match status" value="1"/>
</dbReference>
<evidence type="ECO:0000256" key="12">
    <source>
        <dbReference type="SAM" id="SignalP"/>
    </source>
</evidence>
<dbReference type="Proteomes" id="UP000582659">
    <property type="component" value="Unassembled WGS sequence"/>
</dbReference>
<dbReference type="GO" id="GO:0043235">
    <property type="term" value="C:receptor complex"/>
    <property type="evidence" value="ECO:0007669"/>
    <property type="project" value="TreeGrafter"/>
</dbReference>
<dbReference type="Proteomes" id="UP000659654">
    <property type="component" value="Unassembled WGS sequence"/>
</dbReference>
<dbReference type="SUPFAM" id="SSF56112">
    <property type="entry name" value="Protein kinase-like (PK-like)"/>
    <property type="match status" value="1"/>
</dbReference>
<evidence type="ECO:0000256" key="5">
    <source>
        <dbReference type="ARBA" id="ARBA00022989"/>
    </source>
</evidence>
<dbReference type="GO" id="GO:0005524">
    <property type="term" value="F:ATP binding"/>
    <property type="evidence" value="ECO:0007669"/>
    <property type="project" value="UniProtKB-UniRule"/>
</dbReference>
<dbReference type="PROSITE" id="PS00109">
    <property type="entry name" value="PROTEIN_KINASE_TYR"/>
    <property type="match status" value="1"/>
</dbReference>
<dbReference type="PROSITE" id="PS00107">
    <property type="entry name" value="PROTEIN_KINASE_ATP"/>
    <property type="match status" value="1"/>
</dbReference>
<dbReference type="InterPro" id="IPR001245">
    <property type="entry name" value="Ser-Thr/Tyr_kinase_cat_dom"/>
</dbReference>
<reference evidence="17" key="1">
    <citation type="submission" date="2016-11" db="UniProtKB">
        <authorList>
            <consortium name="WormBaseParasite"/>
        </authorList>
    </citation>
    <scope>IDENTIFICATION</scope>
</reference>
<feature type="chain" id="PRO_5035399425" evidence="12">
    <location>
        <begin position="19"/>
        <end position="807"/>
    </location>
</feature>
<evidence type="ECO:0000313" key="16">
    <source>
        <dbReference type="Proteomes" id="UP000659654"/>
    </source>
</evidence>
<evidence type="ECO:0000256" key="1">
    <source>
        <dbReference type="ARBA" id="ARBA00004162"/>
    </source>
</evidence>
<dbReference type="GO" id="GO:0051897">
    <property type="term" value="P:positive regulation of phosphatidylinositol 3-kinase/protein kinase B signal transduction"/>
    <property type="evidence" value="ECO:0007669"/>
    <property type="project" value="TreeGrafter"/>
</dbReference>
<evidence type="ECO:0000256" key="4">
    <source>
        <dbReference type="ARBA" id="ARBA00022889"/>
    </source>
</evidence>
<name>A0A1I7RJE4_BURXY</name>
<dbReference type="GO" id="GO:0007169">
    <property type="term" value="P:cell surface receptor protein tyrosine kinase signaling pathway"/>
    <property type="evidence" value="ECO:0007669"/>
    <property type="project" value="TreeGrafter"/>
</dbReference>
<dbReference type="InterPro" id="IPR011009">
    <property type="entry name" value="Kinase-like_dom_sf"/>
</dbReference>
<feature type="signal peptide" evidence="12">
    <location>
        <begin position="1"/>
        <end position="18"/>
    </location>
</feature>
<keyword evidence="5 11" id="KW-1133">Transmembrane helix</keyword>
<dbReference type="eggNOG" id="KOG1026">
    <property type="taxonomic scope" value="Eukaryota"/>
</dbReference>
<dbReference type="GO" id="GO:0004714">
    <property type="term" value="F:transmembrane receptor protein tyrosine kinase activity"/>
    <property type="evidence" value="ECO:0007669"/>
    <property type="project" value="UniProtKB-EC"/>
</dbReference>
<dbReference type="InterPro" id="IPR032675">
    <property type="entry name" value="LRR_dom_sf"/>
</dbReference>
<dbReference type="EMBL" id="CAJFCV020000006">
    <property type="protein sequence ID" value="CAG9128826.1"/>
    <property type="molecule type" value="Genomic_DNA"/>
</dbReference>
<dbReference type="Gene3D" id="3.80.10.10">
    <property type="entry name" value="Ribonuclease Inhibitor"/>
    <property type="match status" value="1"/>
</dbReference>
<dbReference type="InterPro" id="IPR050122">
    <property type="entry name" value="RTK"/>
</dbReference>
<keyword evidence="4" id="KW-0130">Cell adhesion</keyword>
<evidence type="ECO:0000256" key="10">
    <source>
        <dbReference type="PROSITE-ProRule" id="PRU10141"/>
    </source>
</evidence>
<dbReference type="InterPro" id="IPR000719">
    <property type="entry name" value="Prot_kinase_dom"/>
</dbReference>
<evidence type="ECO:0000256" key="3">
    <source>
        <dbReference type="ARBA" id="ARBA00022729"/>
    </source>
</evidence>
<dbReference type="SMART" id="SM00219">
    <property type="entry name" value="TyrKc"/>
    <property type="match status" value="1"/>
</dbReference>
<dbReference type="PROSITE" id="PS50011">
    <property type="entry name" value="PROTEIN_KINASE_DOM"/>
    <property type="match status" value="1"/>
</dbReference>
<sequence length="807" mass="92243">MNTLPVLLILISVPSAWAVCRFRHYQLSCDDVTDLRPLNQTFGLTPMDFHRLSSIALTCQNATAALLEGFDDYTRFNYTYLERLHVYGCGLELIEKLPKVLGYERLQFLNLSGNDISEFTWQYARRVGMFARIEIRNNPVACSCKNSWMLHLQHQHTETFWTESQILQLPLKINIDMKLKTCLDQLKHCKREETIVRPALIETTTGSEAKVECIFGSEVPNYDNLTQAEYDEYITGSYVWLMDREKAEKEDRAGRVEIRSTNSTSVTLVASNLTSEELGMIVCQCNHCEAPSYGTAELRFETPLSAVLHTHGSRDIELAVHGFPLNNLTLKVLKESTNETEVHPLTTDSTEFFNGTFIAKYEPDHSFDFLKYYRIYIKECALCRRSSEEMNPASNYELEVCSDVDCTLLESDFGRHRGKVPQHIDVLKKTEKQPSWLLKVFTNLFFLLLVSFLGTIFYVMYKRRGKPKKKPAEDKTAVVNWTKNNKRIRRPSKTTMDTEETSLRDESINGSISHYSLQHVPTISKEHLLIEKKIGGGQFGDVFSGEWLVKHVPVAIKMLHNVHVDAQMDKEAGMLSELDHPNVVKMFGVCRMSDRNLAMVLELMNLGDLKTYVAERKPKCDNYSQFPPALVRTELIDIAKQVCTGLAYISSQQIVHRDLAARNCLVSGDTDIRVCNAAFRPPITIKISDFGMSRRIYSHAEYYRLSDKQTALPVRWLPPECASGKFTTMSDIWSFGVVLYEIFTFGNMPYGDLSNEEAMWAILKGVKPQIPTGAPEPIINVMTDCFNDRPEDRPVAEDLLIRFKEMQ</sequence>
<organism evidence="15 17">
    <name type="scientific">Bursaphelenchus xylophilus</name>
    <name type="common">Pinewood nematode worm</name>
    <name type="synonym">Aphelenchoides xylophilus</name>
    <dbReference type="NCBI Taxonomy" id="6326"/>
    <lineage>
        <taxon>Eukaryota</taxon>
        <taxon>Metazoa</taxon>
        <taxon>Ecdysozoa</taxon>
        <taxon>Nematoda</taxon>
        <taxon>Chromadorea</taxon>
        <taxon>Rhabditida</taxon>
        <taxon>Tylenchina</taxon>
        <taxon>Tylenchomorpha</taxon>
        <taxon>Aphelenchoidea</taxon>
        <taxon>Aphelenchoididae</taxon>
        <taxon>Bursaphelenchus</taxon>
    </lineage>
</organism>
<dbReference type="EMBL" id="CAJFDI010000006">
    <property type="protein sequence ID" value="CAD5233560.1"/>
    <property type="molecule type" value="Genomic_DNA"/>
</dbReference>
<evidence type="ECO:0000256" key="8">
    <source>
        <dbReference type="ARBA" id="ARBA00023180"/>
    </source>
</evidence>
<accession>A0A1I7RJE4</accession>
<keyword evidence="7" id="KW-0675">Receptor</keyword>
<evidence type="ECO:0000313" key="17">
    <source>
        <dbReference type="WBParaSite" id="BXY_0082600.1"/>
    </source>
</evidence>
<evidence type="ECO:0000256" key="6">
    <source>
        <dbReference type="ARBA" id="ARBA00023136"/>
    </source>
</evidence>
<evidence type="ECO:0000256" key="11">
    <source>
        <dbReference type="SAM" id="Phobius"/>
    </source>
</evidence>
<keyword evidence="8" id="KW-0325">Glycoprotein</keyword>
<dbReference type="Proteomes" id="UP000095284">
    <property type="component" value="Unplaced"/>
</dbReference>
<keyword evidence="2 11" id="KW-0812">Transmembrane</keyword>
<dbReference type="GO" id="GO:0007155">
    <property type="term" value="P:cell adhesion"/>
    <property type="evidence" value="ECO:0007669"/>
    <property type="project" value="UniProtKB-KW"/>
</dbReference>
<dbReference type="PRINTS" id="PR00109">
    <property type="entry name" value="TYRKINASE"/>
</dbReference>
<proteinExistence type="predicted"/>
<dbReference type="GO" id="GO:0010976">
    <property type="term" value="P:positive regulation of neuron projection development"/>
    <property type="evidence" value="ECO:0007669"/>
    <property type="project" value="TreeGrafter"/>
</dbReference>
<keyword evidence="10" id="KW-0067">ATP-binding</keyword>
<evidence type="ECO:0000256" key="2">
    <source>
        <dbReference type="ARBA" id="ARBA00022692"/>
    </source>
</evidence>
<comment type="catalytic activity">
    <reaction evidence="9">
        <text>L-tyrosyl-[protein] + ATP = O-phospho-L-tyrosyl-[protein] + ADP + H(+)</text>
        <dbReference type="Rhea" id="RHEA:10596"/>
        <dbReference type="Rhea" id="RHEA-COMP:10136"/>
        <dbReference type="Rhea" id="RHEA-COMP:20101"/>
        <dbReference type="ChEBI" id="CHEBI:15378"/>
        <dbReference type="ChEBI" id="CHEBI:30616"/>
        <dbReference type="ChEBI" id="CHEBI:46858"/>
        <dbReference type="ChEBI" id="CHEBI:61978"/>
        <dbReference type="ChEBI" id="CHEBI:456216"/>
        <dbReference type="EC" id="2.7.10.1"/>
    </reaction>
</comment>
<dbReference type="AlphaFoldDB" id="A0A1I7RJE4"/>
<dbReference type="PANTHER" id="PTHR24416:SF349">
    <property type="entry name" value="TYROSINE-PROTEIN KINASE RYK"/>
    <property type="match status" value="1"/>
</dbReference>
<reference evidence="14" key="2">
    <citation type="submission" date="2020-09" db="EMBL/GenBank/DDBJ databases">
        <authorList>
            <person name="Kikuchi T."/>
        </authorList>
    </citation>
    <scope>NUCLEOTIDE SEQUENCE</scope>
    <source>
        <strain evidence="14">Ka4C1</strain>
    </source>
</reference>
<feature type="transmembrane region" description="Helical" evidence="11">
    <location>
        <begin position="436"/>
        <end position="461"/>
    </location>
</feature>
<dbReference type="PANTHER" id="PTHR24416">
    <property type="entry name" value="TYROSINE-PROTEIN KINASE RECEPTOR"/>
    <property type="match status" value="1"/>
</dbReference>
<feature type="domain" description="Protein kinase" evidence="13">
    <location>
        <begin position="528"/>
        <end position="807"/>
    </location>
</feature>
<dbReference type="OrthoDB" id="3256376at2759"/>
<dbReference type="SUPFAM" id="SSF52058">
    <property type="entry name" value="L domain-like"/>
    <property type="match status" value="1"/>
</dbReference>
<dbReference type="CDD" id="cd00192">
    <property type="entry name" value="PTKc"/>
    <property type="match status" value="1"/>
</dbReference>
<keyword evidence="3 12" id="KW-0732">Signal</keyword>
<dbReference type="InterPro" id="IPR017441">
    <property type="entry name" value="Protein_kinase_ATP_BS"/>
</dbReference>
<evidence type="ECO:0000256" key="9">
    <source>
        <dbReference type="ARBA" id="ARBA00051243"/>
    </source>
</evidence>
<feature type="binding site" evidence="10">
    <location>
        <position position="557"/>
    </location>
    <ligand>
        <name>ATP</name>
        <dbReference type="ChEBI" id="CHEBI:30616"/>
    </ligand>
</feature>
<comment type="subcellular location">
    <subcellularLocation>
        <location evidence="1">Cell membrane</location>
        <topology evidence="1">Single-pass membrane protein</topology>
    </subcellularLocation>
</comment>